<dbReference type="InterPro" id="IPR011257">
    <property type="entry name" value="DNA_glycosylase"/>
</dbReference>
<dbReference type="HOGENOM" id="CLU_083758_0_0_11"/>
<dbReference type="PANTHER" id="PTHR30037:SF4">
    <property type="entry name" value="DNA-3-METHYLADENINE GLYCOSYLASE I"/>
    <property type="match status" value="1"/>
</dbReference>
<organism evidence="1 2">
    <name type="scientific">Corynebacterium argentoratense DSM 44202</name>
    <dbReference type="NCBI Taxonomy" id="1348662"/>
    <lineage>
        <taxon>Bacteria</taxon>
        <taxon>Bacillati</taxon>
        <taxon>Actinomycetota</taxon>
        <taxon>Actinomycetes</taxon>
        <taxon>Mycobacteriales</taxon>
        <taxon>Corynebacteriaceae</taxon>
        <taxon>Corynebacterium</taxon>
    </lineage>
</organism>
<dbReference type="InterPro" id="IPR005019">
    <property type="entry name" value="Adenine_glyco"/>
</dbReference>
<name>U3GWB1_9CORY</name>
<dbReference type="InterPro" id="IPR052891">
    <property type="entry name" value="DNA-3mA_glycosylase"/>
</dbReference>
<dbReference type="GO" id="GO:0006284">
    <property type="term" value="P:base-excision repair"/>
    <property type="evidence" value="ECO:0007669"/>
    <property type="project" value="InterPro"/>
</dbReference>
<dbReference type="PANTHER" id="PTHR30037">
    <property type="entry name" value="DNA-3-METHYLADENINE GLYCOSYLASE 1"/>
    <property type="match status" value="1"/>
</dbReference>
<dbReference type="Gene3D" id="1.10.340.30">
    <property type="entry name" value="Hypothetical protein, domain 2"/>
    <property type="match status" value="1"/>
</dbReference>
<dbReference type="Pfam" id="PF03352">
    <property type="entry name" value="Adenine_glyco"/>
    <property type="match status" value="1"/>
</dbReference>
<reference evidence="1 2" key="1">
    <citation type="journal article" date="2013" name="Genome Announc.">
        <title>Whole-Genome Sequence of the Clinical Strain Corynebacterium argentoratense DSM 44202, Isolated from a Human Throat Specimen.</title>
        <authorList>
            <person name="Bomholt C."/>
            <person name="Glaub A."/>
            <person name="Gravermann K."/>
            <person name="Albersmeier A."/>
            <person name="Brinkrolf K."/>
            <person name="Ruckert C."/>
            <person name="Tauch A."/>
        </authorList>
    </citation>
    <scope>NUCLEOTIDE SEQUENCE [LARGE SCALE GENOMIC DNA]</scope>
    <source>
        <strain evidence="1">DSM 44202</strain>
    </source>
</reference>
<dbReference type="eggNOG" id="COG2818">
    <property type="taxonomic scope" value="Bacteria"/>
</dbReference>
<dbReference type="AlphaFoldDB" id="U3GWB1"/>
<dbReference type="KEGG" id="caz:CARG_00245"/>
<protein>
    <recommendedName>
        <fullName evidence="3">DNA-3-methyladenine glycosylase</fullName>
    </recommendedName>
</protein>
<evidence type="ECO:0000313" key="1">
    <source>
        <dbReference type="EMBL" id="AGU14256.1"/>
    </source>
</evidence>
<evidence type="ECO:0008006" key="3">
    <source>
        <dbReference type="Google" id="ProtNLM"/>
    </source>
</evidence>
<dbReference type="SUPFAM" id="SSF48150">
    <property type="entry name" value="DNA-glycosylase"/>
    <property type="match status" value="1"/>
</dbReference>
<dbReference type="EMBL" id="CP006365">
    <property type="protein sequence ID" value="AGU14256.1"/>
    <property type="molecule type" value="Genomic_DNA"/>
</dbReference>
<proteinExistence type="predicted"/>
<sequence length="238" mass="26338">MYGRVINISSQLDRFEDVFDEGSYDDAMPGVYEGPVGLAEGLVLCSDGRVRPSWAAASGLLCDYYDTEWGRPLPDDPILAEKDLFERLSLEGLQAGLSWSLILQKREIFRLALADFDPEVLSLWDERDLEFVLECPGIIRNPSKIGAVLSNARATIALRDEPGGLVGLVRSFTPEAQPLPLSSADIPTWTEESKQLAKALRKRGFKYVGPKTMYALMQAIGLVDDRILGASPLIEPMY</sequence>
<gene>
    <name evidence="1" type="ORF">CARG_00245</name>
</gene>
<dbReference type="GO" id="GO:0008725">
    <property type="term" value="F:DNA-3-methyladenine glycosylase activity"/>
    <property type="evidence" value="ECO:0007669"/>
    <property type="project" value="InterPro"/>
</dbReference>
<dbReference type="PATRIC" id="fig|1348662.3.peg.47"/>
<evidence type="ECO:0000313" key="2">
    <source>
        <dbReference type="Proteomes" id="UP000016943"/>
    </source>
</evidence>
<dbReference type="STRING" id="1348662.CARG_00245"/>
<dbReference type="Proteomes" id="UP000016943">
    <property type="component" value="Chromosome"/>
</dbReference>
<accession>U3GWB1</accession>
<keyword evidence="2" id="KW-1185">Reference proteome</keyword>